<evidence type="ECO:0000256" key="1">
    <source>
        <dbReference type="ARBA" id="ARBA00001954"/>
    </source>
</evidence>
<proteinExistence type="predicted"/>
<evidence type="ECO:0000313" key="6">
    <source>
        <dbReference type="Proteomes" id="UP000031774"/>
    </source>
</evidence>
<dbReference type="Pfam" id="PF08007">
    <property type="entry name" value="JmjC_2"/>
    <property type="match status" value="1"/>
</dbReference>
<comment type="cofactor">
    <cofactor evidence="1">
        <name>Fe(2+)</name>
        <dbReference type="ChEBI" id="CHEBI:29033"/>
    </cofactor>
</comment>
<protein>
    <recommendedName>
        <fullName evidence="4">JmjC domain-containing protein</fullName>
    </recommendedName>
</protein>
<organism evidence="5 6">
    <name type="scientific">Streptomyces vietnamensis</name>
    <dbReference type="NCBI Taxonomy" id="362257"/>
    <lineage>
        <taxon>Bacteria</taxon>
        <taxon>Bacillati</taxon>
        <taxon>Actinomycetota</taxon>
        <taxon>Actinomycetes</taxon>
        <taxon>Kitasatosporales</taxon>
        <taxon>Streptomycetaceae</taxon>
        <taxon>Streptomyces</taxon>
    </lineage>
</organism>
<evidence type="ECO:0000256" key="3">
    <source>
        <dbReference type="ARBA" id="ARBA00023004"/>
    </source>
</evidence>
<dbReference type="EMBL" id="CP010408">
    <property type="protein sequence ID" value="AJF70410.1"/>
    <property type="molecule type" value="Genomic_DNA"/>
</dbReference>
<dbReference type="InterPro" id="IPR003347">
    <property type="entry name" value="JmjC_dom"/>
</dbReference>
<dbReference type="AlphaFoldDB" id="A0A0B5I8Q3"/>
<feature type="domain" description="JmjC" evidence="4">
    <location>
        <begin position="153"/>
        <end position="260"/>
    </location>
</feature>
<name>A0A0B5I8Q3_9ACTN</name>
<dbReference type="GO" id="GO:0046872">
    <property type="term" value="F:metal ion binding"/>
    <property type="evidence" value="ECO:0007669"/>
    <property type="project" value="UniProtKB-KW"/>
</dbReference>
<dbReference type="PANTHER" id="PTHR13096:SF8">
    <property type="entry name" value="RIBOSOMAL OXYGENASE 1"/>
    <property type="match status" value="1"/>
</dbReference>
<keyword evidence="3" id="KW-0408">Iron</keyword>
<evidence type="ECO:0000256" key="2">
    <source>
        <dbReference type="ARBA" id="ARBA00022723"/>
    </source>
</evidence>
<sequence length="425" mass="46688">MDQPLVETDFETTDAPSDARILGATHYASGTEVAAKLVQTIGSNWGKHPLHAEGVVDTSALLTAEDIDHLIDSRTLRVSQLWVCNQGRNLPPSTYMSVGEQQRNRSVGSTSDVRRIMTLATEGSPDPIKVAQHVANGASLTLNQVDQYIPNLRAMCEQFEAETHIRAGVILFVTPPSAQAFSLHADPHDIIVMQTHGTKQWEIHPTVWEKKHDPDAQIRRLVMKPGDMLYVPEGTPHVVRTNEDGLSIHQTIQFNVPRYDKVASKVLLLAFEQYCQNTALSGPLPPLRGSGPEITEQLAPSFADFAEALKDLDLGTLVEQHLQSVLPRQRTLATGRITAIASADRVTADTPLRRAVPFTVTVQDDTVSTVFGRRRLSSPLRTEKYLSALAEAETFTADTVSNEMDAASRLLLCQRLVREGALTLA</sequence>
<reference evidence="5 6" key="1">
    <citation type="submission" date="2014-12" db="EMBL/GenBank/DDBJ databases">
        <title>Complete genome sequence of Streptomyces vietnamensis strain GIMV4.0001, a genetic manipulable producer of the benzoisochromanequinone antibiotic granaticin.</title>
        <authorList>
            <person name="Deng M.R."/>
            <person name="Guo J."/>
            <person name="Ma L.Y."/>
            <person name="Feng G.D."/>
            <person name="Mo C.Y."/>
            <person name="Zhu H.H."/>
        </authorList>
    </citation>
    <scope>NUCLEOTIDE SEQUENCE [LARGE SCALE GENOMIC DNA]</scope>
    <source>
        <strain evidence="6">GIMV4.0001</strain>
        <plasmid evidence="5 6">pSVL1</plasmid>
    </source>
</reference>
<dbReference type="PANTHER" id="PTHR13096">
    <property type="entry name" value="MINA53 MYC INDUCED NUCLEAR ANTIGEN"/>
    <property type="match status" value="1"/>
</dbReference>
<keyword evidence="6" id="KW-1185">Reference proteome</keyword>
<gene>
    <name evidence="5" type="ORF">SVTN_40210</name>
</gene>
<dbReference type="Gene3D" id="2.60.120.650">
    <property type="entry name" value="Cupin"/>
    <property type="match status" value="1"/>
</dbReference>
<geneLocation type="plasmid" evidence="5 6">
    <name>pSVL1</name>
</geneLocation>
<dbReference type="Proteomes" id="UP000031774">
    <property type="component" value="Plasmid pSVL1"/>
</dbReference>
<accession>A0A0B5I8Q3</accession>
<keyword evidence="5" id="KW-0614">Plasmid</keyword>
<evidence type="ECO:0000313" key="5">
    <source>
        <dbReference type="EMBL" id="AJF70410.1"/>
    </source>
</evidence>
<keyword evidence="2" id="KW-0479">Metal-binding</keyword>
<dbReference type="KEGG" id="svt:SVTN_40210"/>
<evidence type="ECO:0000259" key="4">
    <source>
        <dbReference type="Pfam" id="PF08007"/>
    </source>
</evidence>
<dbReference type="InterPro" id="IPR039994">
    <property type="entry name" value="NO66-like"/>
</dbReference>
<dbReference type="HOGENOM" id="CLU_013645_1_0_11"/>
<dbReference type="SUPFAM" id="SSF51197">
    <property type="entry name" value="Clavaminate synthase-like"/>
    <property type="match status" value="1"/>
</dbReference>